<organism evidence="2 3">
    <name type="scientific">Trema orientale</name>
    <name type="common">Charcoal tree</name>
    <name type="synonym">Celtis orientalis</name>
    <dbReference type="NCBI Taxonomy" id="63057"/>
    <lineage>
        <taxon>Eukaryota</taxon>
        <taxon>Viridiplantae</taxon>
        <taxon>Streptophyta</taxon>
        <taxon>Embryophyta</taxon>
        <taxon>Tracheophyta</taxon>
        <taxon>Spermatophyta</taxon>
        <taxon>Magnoliopsida</taxon>
        <taxon>eudicotyledons</taxon>
        <taxon>Gunneridae</taxon>
        <taxon>Pentapetalae</taxon>
        <taxon>rosids</taxon>
        <taxon>fabids</taxon>
        <taxon>Rosales</taxon>
        <taxon>Cannabaceae</taxon>
        <taxon>Trema</taxon>
    </lineage>
</organism>
<sequence length="176" mass="19860">MSNRSPKPQSAHSPIPSNEVYADSEPSENGSLEYVRSCPYSGIRTTDPIRSRSHRRCLIQNTSGAGDEDIFPLPLWILLLPSEVSIFTAKRLLRMIAGMQHVLVEHLKSAREILNNYTETIENLRAELILRGNSNPRAQLIDPENNEPDNVPNIEEDNRTNKITRNGDTGDVDNDW</sequence>
<comment type="caution">
    <text evidence="2">The sequence shown here is derived from an EMBL/GenBank/DDBJ whole genome shotgun (WGS) entry which is preliminary data.</text>
</comment>
<evidence type="ECO:0000313" key="3">
    <source>
        <dbReference type="Proteomes" id="UP000237000"/>
    </source>
</evidence>
<reference evidence="3" key="1">
    <citation type="submission" date="2016-06" db="EMBL/GenBank/DDBJ databases">
        <title>Parallel loss of symbiosis genes in relatives of nitrogen-fixing non-legume Parasponia.</title>
        <authorList>
            <person name="Van Velzen R."/>
            <person name="Holmer R."/>
            <person name="Bu F."/>
            <person name="Rutten L."/>
            <person name="Van Zeijl A."/>
            <person name="Liu W."/>
            <person name="Santuari L."/>
            <person name="Cao Q."/>
            <person name="Sharma T."/>
            <person name="Shen D."/>
            <person name="Roswanjaya Y."/>
            <person name="Wardhani T."/>
            <person name="Kalhor M.S."/>
            <person name="Jansen J."/>
            <person name="Van den Hoogen J."/>
            <person name="Gungor B."/>
            <person name="Hartog M."/>
            <person name="Hontelez J."/>
            <person name="Verver J."/>
            <person name="Yang W.-C."/>
            <person name="Schijlen E."/>
            <person name="Repin R."/>
            <person name="Schilthuizen M."/>
            <person name="Schranz E."/>
            <person name="Heidstra R."/>
            <person name="Miyata K."/>
            <person name="Fedorova E."/>
            <person name="Kohlen W."/>
            <person name="Bisseling T."/>
            <person name="Smit S."/>
            <person name="Geurts R."/>
        </authorList>
    </citation>
    <scope>NUCLEOTIDE SEQUENCE [LARGE SCALE GENOMIC DNA]</scope>
    <source>
        <strain evidence="3">cv. RG33-2</strain>
    </source>
</reference>
<gene>
    <name evidence="2" type="ORF">TorRG33x02_271590</name>
</gene>
<dbReference type="InParanoid" id="A0A2P5CVU7"/>
<feature type="region of interest" description="Disordered" evidence="1">
    <location>
        <begin position="1"/>
        <end position="28"/>
    </location>
</feature>
<accession>A0A2P5CVU7</accession>
<evidence type="ECO:0000256" key="1">
    <source>
        <dbReference type="SAM" id="MobiDB-lite"/>
    </source>
</evidence>
<feature type="region of interest" description="Disordered" evidence="1">
    <location>
        <begin position="137"/>
        <end position="176"/>
    </location>
</feature>
<name>A0A2P5CVU7_TREOI</name>
<keyword evidence="3" id="KW-1185">Reference proteome</keyword>
<dbReference type="Proteomes" id="UP000237000">
    <property type="component" value="Unassembled WGS sequence"/>
</dbReference>
<protein>
    <submittedName>
        <fullName evidence="2">Uncharacterized protein</fullName>
    </submittedName>
</protein>
<dbReference type="AlphaFoldDB" id="A0A2P5CVU7"/>
<evidence type="ECO:0000313" key="2">
    <source>
        <dbReference type="EMBL" id="PON65101.1"/>
    </source>
</evidence>
<feature type="compositionally biased region" description="Polar residues" evidence="1">
    <location>
        <begin position="1"/>
        <end position="16"/>
    </location>
</feature>
<dbReference type="EMBL" id="JXTC01000323">
    <property type="protein sequence ID" value="PON65101.1"/>
    <property type="molecule type" value="Genomic_DNA"/>
</dbReference>
<proteinExistence type="predicted"/>